<evidence type="ECO:0000256" key="11">
    <source>
        <dbReference type="ARBA" id="ARBA00049003"/>
    </source>
</evidence>
<dbReference type="FunFam" id="1.10.510.10:FF:000202">
    <property type="entry name" value="Dual specificity testis-specific protein kinase 2"/>
    <property type="match status" value="1"/>
</dbReference>
<keyword evidence="10" id="KW-0464">Manganese</keyword>
<dbReference type="GO" id="GO:0046872">
    <property type="term" value="F:metal ion binding"/>
    <property type="evidence" value="ECO:0007669"/>
    <property type="project" value="UniProtKB-KW"/>
</dbReference>
<evidence type="ECO:0000256" key="2">
    <source>
        <dbReference type="ARBA" id="ARBA00001946"/>
    </source>
</evidence>
<name>A0AAD9PB33_RIDPI</name>
<dbReference type="GO" id="GO:0005634">
    <property type="term" value="C:nucleus"/>
    <property type="evidence" value="ECO:0007669"/>
    <property type="project" value="TreeGrafter"/>
</dbReference>
<dbReference type="GO" id="GO:0004712">
    <property type="term" value="F:protein serine/threonine/tyrosine kinase activity"/>
    <property type="evidence" value="ECO:0007669"/>
    <property type="project" value="UniProtKB-EC"/>
</dbReference>
<dbReference type="InterPro" id="IPR011009">
    <property type="entry name" value="Kinase-like_dom_sf"/>
</dbReference>
<evidence type="ECO:0000256" key="9">
    <source>
        <dbReference type="ARBA" id="ARBA00022840"/>
    </source>
</evidence>
<sequence length="679" mass="75951">MSVSGEGMRVIDVRLKRGEGDKGDGGGSEGGMTRKYRRLHRQGRCDNKFQLGPFINGGSLEQLLADKTVELPWPVRIKLTSDLAKGMRYLHAHGIMHRDLTSKNVLIRKDADGQLSAIVGDFGLAAQIPDPLNDSGKTLPVVGSPYWMAPECINGEKYNEKADVFSAGIIMCETIARIEADPDILPRTQNFGLDYVAFSKMVDGCPLNYLTLAFNCCQIDPKKRPSFSDMVTRLEEIKSRSQMASVLADITNLKRDPDIVMDKTILERILVGKGHKRNRSDEAFMFTVSLKEPAAEGGVVSPSPDGAVVKPLPQLCRHYIPVTPQVVGEVMSMDDPYYTPHTDNPFTSKFKDGNTKLIGSLRDNWTSWFDYPSPCHPTTPPCTPITTDELPYFRIPSARSTRSHSLPGSPSTSLRNLHSDAAGSLYSSHTLRTFSALNSMRRLEMDAVGLDDSFDMRSEGSSSTDSALELDLMIRDIYTSSSSAYSHRHYSRSRFGRESAMMTRCMEARLFDDSLQHHLVADMSRHTDDDYLPQSYSSSDSCVSFDDCSLLSPTGSYSSHGDVELNHRHSRTRHEFFEFRLRSRERFQELIERWESKQSHTVLGSGDGRDACTTCQSNRTWYLSKWDHPDAYVEQRFQELRRKWETRLLSSAANEAAKGDANCGQKLTAGGSLKASLPQ</sequence>
<keyword evidence="8" id="KW-0418">Kinase</keyword>
<dbReference type="InterPro" id="IPR000719">
    <property type="entry name" value="Prot_kinase_dom"/>
</dbReference>
<feature type="region of interest" description="Disordered" evidence="14">
    <location>
        <begin position="659"/>
        <end position="679"/>
    </location>
</feature>
<comment type="catalytic activity">
    <reaction evidence="11">
        <text>L-seryl-[protein] + ATP = O-phospho-L-seryl-[protein] + ADP + H(+)</text>
        <dbReference type="Rhea" id="RHEA:17989"/>
        <dbReference type="Rhea" id="RHEA-COMP:9863"/>
        <dbReference type="Rhea" id="RHEA-COMP:11604"/>
        <dbReference type="ChEBI" id="CHEBI:15378"/>
        <dbReference type="ChEBI" id="CHEBI:29999"/>
        <dbReference type="ChEBI" id="CHEBI:30616"/>
        <dbReference type="ChEBI" id="CHEBI:83421"/>
        <dbReference type="ChEBI" id="CHEBI:456216"/>
        <dbReference type="EC" id="2.7.12.1"/>
    </reaction>
</comment>
<evidence type="ECO:0000259" key="15">
    <source>
        <dbReference type="PROSITE" id="PS50011"/>
    </source>
</evidence>
<keyword evidence="5" id="KW-0723">Serine/threonine-protein kinase</keyword>
<feature type="domain" description="Protein kinase" evidence="15">
    <location>
        <begin position="1"/>
        <end position="237"/>
    </location>
</feature>
<evidence type="ECO:0000313" key="17">
    <source>
        <dbReference type="Proteomes" id="UP001209878"/>
    </source>
</evidence>
<evidence type="ECO:0000256" key="7">
    <source>
        <dbReference type="ARBA" id="ARBA00022741"/>
    </source>
</evidence>
<comment type="cofactor">
    <cofactor evidence="1">
        <name>Mn(2+)</name>
        <dbReference type="ChEBI" id="CHEBI:29035"/>
    </cofactor>
</comment>
<evidence type="ECO:0000256" key="5">
    <source>
        <dbReference type="ARBA" id="ARBA00022527"/>
    </source>
</evidence>
<keyword evidence="7" id="KW-0547">Nucleotide-binding</keyword>
<comment type="catalytic activity">
    <reaction evidence="12">
        <text>L-threonyl-[protein] + ATP = O-phospho-L-threonyl-[protein] + ADP + H(+)</text>
        <dbReference type="Rhea" id="RHEA:46608"/>
        <dbReference type="Rhea" id="RHEA-COMP:11060"/>
        <dbReference type="Rhea" id="RHEA-COMP:11605"/>
        <dbReference type="ChEBI" id="CHEBI:15378"/>
        <dbReference type="ChEBI" id="CHEBI:30013"/>
        <dbReference type="ChEBI" id="CHEBI:30616"/>
        <dbReference type="ChEBI" id="CHEBI:61977"/>
        <dbReference type="ChEBI" id="CHEBI:456216"/>
        <dbReference type="EC" id="2.7.12.1"/>
    </reaction>
</comment>
<evidence type="ECO:0000256" key="1">
    <source>
        <dbReference type="ARBA" id="ARBA00001936"/>
    </source>
</evidence>
<dbReference type="InterPro" id="IPR001245">
    <property type="entry name" value="Ser-Thr/Tyr_kinase_cat_dom"/>
</dbReference>
<evidence type="ECO:0000256" key="8">
    <source>
        <dbReference type="ARBA" id="ARBA00022777"/>
    </source>
</evidence>
<evidence type="ECO:0000313" key="16">
    <source>
        <dbReference type="EMBL" id="KAK2191508.1"/>
    </source>
</evidence>
<accession>A0AAD9PB33</accession>
<gene>
    <name evidence="16" type="ORF">NP493_49g05000</name>
</gene>
<keyword evidence="6" id="KW-0808">Transferase</keyword>
<dbReference type="GO" id="GO:0030036">
    <property type="term" value="P:actin cytoskeleton organization"/>
    <property type="evidence" value="ECO:0007669"/>
    <property type="project" value="TreeGrafter"/>
</dbReference>
<comment type="similarity">
    <text evidence="3">Belongs to the protein kinase superfamily. TKL Ser/Thr protein kinase family.</text>
</comment>
<dbReference type="AlphaFoldDB" id="A0AAD9PB33"/>
<evidence type="ECO:0000256" key="6">
    <source>
        <dbReference type="ARBA" id="ARBA00022679"/>
    </source>
</evidence>
<dbReference type="InterPro" id="IPR008266">
    <property type="entry name" value="Tyr_kinase_AS"/>
</dbReference>
<evidence type="ECO:0000256" key="10">
    <source>
        <dbReference type="ARBA" id="ARBA00023211"/>
    </source>
</evidence>
<dbReference type="PROSITE" id="PS00109">
    <property type="entry name" value="PROTEIN_KINASE_TYR"/>
    <property type="match status" value="1"/>
</dbReference>
<keyword evidence="17" id="KW-1185">Reference proteome</keyword>
<evidence type="ECO:0000256" key="14">
    <source>
        <dbReference type="SAM" id="MobiDB-lite"/>
    </source>
</evidence>
<dbReference type="InterPro" id="IPR050940">
    <property type="entry name" value="Actin_reg-Ser/Thr_kinase"/>
</dbReference>
<organism evidence="16 17">
    <name type="scientific">Ridgeia piscesae</name>
    <name type="common">Tubeworm</name>
    <dbReference type="NCBI Taxonomy" id="27915"/>
    <lineage>
        <taxon>Eukaryota</taxon>
        <taxon>Metazoa</taxon>
        <taxon>Spiralia</taxon>
        <taxon>Lophotrochozoa</taxon>
        <taxon>Annelida</taxon>
        <taxon>Polychaeta</taxon>
        <taxon>Sedentaria</taxon>
        <taxon>Canalipalpata</taxon>
        <taxon>Sabellida</taxon>
        <taxon>Siboglinidae</taxon>
        <taxon>Ridgeia</taxon>
    </lineage>
</organism>
<evidence type="ECO:0000256" key="3">
    <source>
        <dbReference type="ARBA" id="ARBA00005843"/>
    </source>
</evidence>
<dbReference type="GO" id="GO:0005737">
    <property type="term" value="C:cytoplasm"/>
    <property type="evidence" value="ECO:0007669"/>
    <property type="project" value="TreeGrafter"/>
</dbReference>
<comment type="caution">
    <text evidence="16">The sequence shown here is derived from an EMBL/GenBank/DDBJ whole genome shotgun (WGS) entry which is preliminary data.</text>
</comment>
<dbReference type="SUPFAM" id="SSF56112">
    <property type="entry name" value="Protein kinase-like (PK-like)"/>
    <property type="match status" value="1"/>
</dbReference>
<dbReference type="Pfam" id="PF07714">
    <property type="entry name" value="PK_Tyr_Ser-Thr"/>
    <property type="match status" value="1"/>
</dbReference>
<dbReference type="PANTHER" id="PTHR46485:SF5">
    <property type="entry name" value="CENTER DIVIDER, ISOFORM A"/>
    <property type="match status" value="1"/>
</dbReference>
<keyword evidence="9" id="KW-0067">ATP-binding</keyword>
<proteinExistence type="inferred from homology"/>
<dbReference type="PANTHER" id="PTHR46485">
    <property type="entry name" value="LIM DOMAIN KINASE 1"/>
    <property type="match status" value="1"/>
</dbReference>
<reference evidence="16" key="1">
    <citation type="journal article" date="2023" name="Mol. Biol. Evol.">
        <title>Third-Generation Sequencing Reveals the Adaptive Role of the Epigenome in Three Deep-Sea Polychaetes.</title>
        <authorList>
            <person name="Perez M."/>
            <person name="Aroh O."/>
            <person name="Sun Y."/>
            <person name="Lan Y."/>
            <person name="Juniper S.K."/>
            <person name="Young C.R."/>
            <person name="Angers B."/>
            <person name="Qian P.Y."/>
        </authorList>
    </citation>
    <scope>NUCLEOTIDE SEQUENCE</scope>
    <source>
        <strain evidence="16">R07B-5</strain>
    </source>
</reference>
<dbReference type="GO" id="GO:0005524">
    <property type="term" value="F:ATP binding"/>
    <property type="evidence" value="ECO:0007669"/>
    <property type="project" value="UniProtKB-KW"/>
</dbReference>
<comment type="catalytic activity">
    <reaction evidence="13">
        <text>L-tyrosyl-[protein] + ATP = O-phospho-L-tyrosyl-[protein] + ADP + H(+)</text>
        <dbReference type="Rhea" id="RHEA:10596"/>
        <dbReference type="Rhea" id="RHEA-COMP:10136"/>
        <dbReference type="Rhea" id="RHEA-COMP:20101"/>
        <dbReference type="ChEBI" id="CHEBI:15378"/>
        <dbReference type="ChEBI" id="CHEBI:30616"/>
        <dbReference type="ChEBI" id="CHEBI:46858"/>
        <dbReference type="ChEBI" id="CHEBI:61978"/>
        <dbReference type="ChEBI" id="CHEBI:456216"/>
        <dbReference type="EC" id="2.7.12.1"/>
    </reaction>
</comment>
<dbReference type="EMBL" id="JAODUO010000052">
    <property type="protein sequence ID" value="KAK2191508.1"/>
    <property type="molecule type" value="Genomic_DNA"/>
</dbReference>
<dbReference type="PROSITE" id="PS50011">
    <property type="entry name" value="PROTEIN_KINASE_DOM"/>
    <property type="match status" value="1"/>
</dbReference>
<dbReference type="Gene3D" id="1.10.510.10">
    <property type="entry name" value="Transferase(Phosphotransferase) domain 1"/>
    <property type="match status" value="1"/>
</dbReference>
<protein>
    <recommendedName>
        <fullName evidence="4">dual-specificity kinase</fullName>
        <ecNumber evidence="4">2.7.12.1</ecNumber>
    </recommendedName>
</protein>
<dbReference type="Proteomes" id="UP001209878">
    <property type="component" value="Unassembled WGS sequence"/>
</dbReference>
<evidence type="ECO:0000256" key="12">
    <source>
        <dbReference type="ARBA" id="ARBA00049308"/>
    </source>
</evidence>
<evidence type="ECO:0000256" key="13">
    <source>
        <dbReference type="ARBA" id="ARBA00051680"/>
    </source>
</evidence>
<dbReference type="EC" id="2.7.12.1" evidence="4"/>
<dbReference type="GO" id="GO:0004674">
    <property type="term" value="F:protein serine/threonine kinase activity"/>
    <property type="evidence" value="ECO:0007669"/>
    <property type="project" value="UniProtKB-KW"/>
</dbReference>
<evidence type="ECO:0000256" key="4">
    <source>
        <dbReference type="ARBA" id="ARBA00013203"/>
    </source>
</evidence>
<comment type="cofactor">
    <cofactor evidence="2">
        <name>Mg(2+)</name>
        <dbReference type="ChEBI" id="CHEBI:18420"/>
    </cofactor>
</comment>